<organism evidence="2">
    <name type="scientific">Staphylococcus schleiferi</name>
    <dbReference type="NCBI Taxonomy" id="1295"/>
    <lineage>
        <taxon>Bacteria</taxon>
        <taxon>Bacillati</taxon>
        <taxon>Bacillota</taxon>
        <taxon>Bacilli</taxon>
        <taxon>Bacillales</taxon>
        <taxon>Staphylococcaceae</taxon>
        <taxon>Staphylococcus</taxon>
    </lineage>
</organism>
<dbReference type="RefSeq" id="WP_016425512.1">
    <property type="nucleotide sequence ID" value="NZ_CALYFX010000003.1"/>
</dbReference>
<reference evidence="1 3" key="2">
    <citation type="submission" date="2020-11" db="EMBL/GenBank/DDBJ databases">
        <authorList>
            <consortium name="Pathogen Informatics"/>
        </authorList>
    </citation>
    <scope>NUCLEOTIDE SEQUENCE [LARGE SCALE GENOMIC DNA]</scope>
    <source>
        <strain evidence="1 3">NCTC12218</strain>
    </source>
</reference>
<keyword evidence="2" id="KW-0326">Glycosidase</keyword>
<protein>
    <submittedName>
        <fullName evidence="2">Putative sialidase, truncated</fullName>
        <ecNumber evidence="2">3.2.1.18</ecNumber>
    </submittedName>
</protein>
<evidence type="ECO:0000313" key="1">
    <source>
        <dbReference type="EMBL" id="CAD7359313.1"/>
    </source>
</evidence>
<dbReference type="CDD" id="cd15482">
    <property type="entry name" value="Sialidase_non-viral"/>
    <property type="match status" value="1"/>
</dbReference>
<dbReference type="SUPFAM" id="SSF50939">
    <property type="entry name" value="Sialidases"/>
    <property type="match status" value="1"/>
</dbReference>
<reference evidence="2" key="1">
    <citation type="submission" date="2018-06" db="EMBL/GenBank/DDBJ databases">
        <authorList>
            <consortium name="Pathogen Informatics"/>
            <person name="Doyle S."/>
        </authorList>
    </citation>
    <scope>NUCLEOTIDE SEQUENCE [LARGE SCALE GENOMIC DNA]</scope>
    <source>
        <strain evidence="2">NCTC12218</strain>
    </source>
</reference>
<keyword evidence="2" id="KW-0378">Hydrolase</keyword>
<dbReference type="Gene3D" id="2.120.10.10">
    <property type="match status" value="1"/>
</dbReference>
<name>A0A7Z7QNV4_STASC</name>
<evidence type="ECO:0000313" key="3">
    <source>
        <dbReference type="Proteomes" id="UP000264146"/>
    </source>
</evidence>
<dbReference type="AlphaFoldDB" id="A0A7Z7QNV4"/>
<gene>
    <name evidence="2" type="primary">nanB_2</name>
    <name evidence="2" type="ORF">NCTC12218_00919</name>
</gene>
<proteinExistence type="predicted"/>
<dbReference type="GO" id="GO:0004308">
    <property type="term" value="F:exo-alpha-sialidase activity"/>
    <property type="evidence" value="ECO:0007669"/>
    <property type="project" value="UniProtKB-EC"/>
</dbReference>
<evidence type="ECO:0000313" key="2">
    <source>
        <dbReference type="EMBL" id="SUM88101.1"/>
    </source>
</evidence>
<dbReference type="InterPro" id="IPR036278">
    <property type="entry name" value="Sialidase_sf"/>
</dbReference>
<sequence length="70" mass="8378">MENGSNDIDWVKHKEVNNANDGYSYSALTETKNSKILLLYEKYDSWSRNQLHLKNTMKYRIYDFEDLVLN</sequence>
<accession>A0A7Z7QNV4</accession>
<dbReference type="EMBL" id="LR962863">
    <property type="protein sequence ID" value="CAD7359313.1"/>
    <property type="molecule type" value="Genomic_DNA"/>
</dbReference>
<dbReference type="EMBL" id="UHEF01000001">
    <property type="protein sequence ID" value="SUM88101.1"/>
    <property type="molecule type" value="Genomic_DNA"/>
</dbReference>
<dbReference type="Proteomes" id="UP000264146">
    <property type="component" value="Chromosome"/>
</dbReference>
<dbReference type="EC" id="3.2.1.18" evidence="2"/>